<feature type="domain" description="Gnk2-homologous" evidence="7">
    <location>
        <begin position="138"/>
        <end position="244"/>
    </location>
</feature>
<dbReference type="Pfam" id="PF01657">
    <property type="entry name" value="Stress-antifung"/>
    <property type="match status" value="2"/>
</dbReference>
<dbReference type="InParanoid" id="A0A5E4G1L7"/>
<proteinExistence type="inferred from homology"/>
<keyword evidence="4" id="KW-0677">Repeat</keyword>
<dbReference type="PANTHER" id="PTHR32411:SF55">
    <property type="entry name" value="CYSTEINE-RICH REPEAT SECRETORY PROTEIN 55"/>
    <property type="match status" value="1"/>
</dbReference>
<dbReference type="OMA" id="PLGEFCN"/>
<dbReference type="Gramene" id="VVA33637">
    <property type="protein sequence ID" value="VVA33637"/>
    <property type="gene ID" value="Prudul26B011723"/>
</dbReference>
<name>A0A5E4G1L7_PRUDU</name>
<evidence type="ECO:0000256" key="6">
    <source>
        <dbReference type="SAM" id="SignalP"/>
    </source>
</evidence>
<comment type="similarity">
    <text evidence="5">Belongs to the cysteine-rich repeat secretory protein family.</text>
</comment>
<evidence type="ECO:0000256" key="5">
    <source>
        <dbReference type="ARBA" id="ARBA00038515"/>
    </source>
</evidence>
<sequence>MKIINLACHILLLLVLIFFSCCSAESQDPLGDFCNEDSTKISNASQISANIDTLLAQLVPKTASLGFFATSYGKGQDRVFGLAQCRGDVVGSKDCSSCIQDAAKQIRKRCPDQADARIWYDYCFLRYNNKSFIGKVDTSYGILYGNVDNVTDPESFNKELGALVDKIEAQAVVPNNGGLGKGETKLSPFLTLYALVQCTRDLSQLDCSQCLAIAVGNFGTFCDNRKGCRVLYSSCYVRYELYPFFFPLDSNNTLPVADNNLMAVVYDP</sequence>
<reference evidence="9" key="1">
    <citation type="submission" date="2019-07" db="EMBL/GenBank/DDBJ databases">
        <authorList>
            <person name="Alioto T."/>
            <person name="Alioto T."/>
            <person name="Gomez Garrido J."/>
        </authorList>
    </citation>
    <scope>NUCLEOTIDE SEQUENCE</scope>
</reference>
<accession>A0A5E4G1L7</accession>
<reference evidence="8 11" key="3">
    <citation type="journal article" date="2022" name="G3 (Bethesda)">
        <title>Whole-genome sequence and methylome profiling of the almond [Prunus dulcis (Mill.) D.A. Webb] cultivar 'Nonpareil'.</title>
        <authorList>
            <person name="D'Amico-Willman K.M."/>
            <person name="Ouma W.Z."/>
            <person name="Meulia T."/>
            <person name="Sideli G.M."/>
            <person name="Gradziel T.M."/>
            <person name="Fresnedo-Ramirez J."/>
        </authorList>
    </citation>
    <scope>NUCLEOTIDE SEQUENCE [LARGE SCALE GENOMIC DNA]</scope>
    <source>
        <strain evidence="8">Clone GOH B32 T37-40</strain>
    </source>
</reference>
<evidence type="ECO:0000256" key="4">
    <source>
        <dbReference type="ARBA" id="ARBA00022737"/>
    </source>
</evidence>
<dbReference type="PANTHER" id="PTHR32411">
    <property type="entry name" value="CYSTEINE-RICH REPEAT SECRETORY PROTEIN 38-RELATED"/>
    <property type="match status" value="1"/>
</dbReference>
<feature type="chain" id="PRO_5044620761" evidence="6">
    <location>
        <begin position="25"/>
        <end position="268"/>
    </location>
</feature>
<dbReference type="GO" id="GO:0005576">
    <property type="term" value="C:extracellular region"/>
    <property type="evidence" value="ECO:0007669"/>
    <property type="project" value="UniProtKB-SubCell"/>
</dbReference>
<feature type="domain" description="Gnk2-homologous" evidence="7">
    <location>
        <begin position="29"/>
        <end position="132"/>
    </location>
</feature>
<reference evidence="10" key="2">
    <citation type="journal article" date="2020" name="Plant J.">
        <title>Transposons played a major role in the diversification between the closely related almond and peach genomes: results from the almond genome sequence.</title>
        <authorList>
            <person name="Alioto T."/>
            <person name="Alexiou K.G."/>
            <person name="Bardil A."/>
            <person name="Barteri F."/>
            <person name="Castanera R."/>
            <person name="Cruz F."/>
            <person name="Dhingra A."/>
            <person name="Duval H."/>
            <person name="Fernandez I Marti A."/>
            <person name="Frias L."/>
            <person name="Galan B."/>
            <person name="Garcia J.L."/>
            <person name="Howad W."/>
            <person name="Gomez-Garrido J."/>
            <person name="Gut M."/>
            <person name="Julca I."/>
            <person name="Morata J."/>
            <person name="Puigdomenech P."/>
            <person name="Ribeca P."/>
            <person name="Rubio Cabetas M.J."/>
            <person name="Vlasova A."/>
            <person name="Wirthensohn M."/>
            <person name="Garcia-Mas J."/>
            <person name="Gabaldon T."/>
            <person name="Casacuberta J.M."/>
            <person name="Arus P."/>
        </authorList>
    </citation>
    <scope>NUCLEOTIDE SEQUENCE [LARGE SCALE GENOMIC DNA]</scope>
    <source>
        <strain evidence="10">cv. Texas</strain>
    </source>
</reference>
<comment type="subcellular location">
    <subcellularLocation>
        <location evidence="1">Secreted</location>
    </subcellularLocation>
</comment>
<dbReference type="EMBL" id="JAJFAZ020000008">
    <property type="protein sequence ID" value="KAI5315399.1"/>
    <property type="molecule type" value="Genomic_DNA"/>
</dbReference>
<dbReference type="Proteomes" id="UP001054821">
    <property type="component" value="Chromosome 8"/>
</dbReference>
<dbReference type="CDD" id="cd23509">
    <property type="entry name" value="Gnk2-like"/>
    <property type="match status" value="2"/>
</dbReference>
<dbReference type="PROSITE" id="PS51473">
    <property type="entry name" value="GNK2"/>
    <property type="match status" value="2"/>
</dbReference>
<evidence type="ECO:0000256" key="2">
    <source>
        <dbReference type="ARBA" id="ARBA00022525"/>
    </source>
</evidence>
<evidence type="ECO:0000313" key="8">
    <source>
        <dbReference type="EMBL" id="KAI5315399.1"/>
    </source>
</evidence>
<evidence type="ECO:0000313" key="10">
    <source>
        <dbReference type="Proteomes" id="UP000327085"/>
    </source>
</evidence>
<dbReference type="Gene3D" id="3.30.430.20">
    <property type="entry name" value="Gnk2 domain, C-X8-C-X2-C motif"/>
    <property type="match status" value="2"/>
</dbReference>
<protein>
    <submittedName>
        <fullName evidence="9">PREDICTED: cysteine-rich</fullName>
    </submittedName>
</protein>
<gene>
    <name evidence="9" type="ORF">ALMOND_2B011723</name>
    <name evidence="8" type="ORF">L3X38_044575</name>
</gene>
<keyword evidence="2" id="KW-0964">Secreted</keyword>
<feature type="signal peptide" evidence="6">
    <location>
        <begin position="1"/>
        <end position="24"/>
    </location>
</feature>
<dbReference type="PROSITE" id="PS51257">
    <property type="entry name" value="PROKAR_LIPOPROTEIN"/>
    <property type="match status" value="1"/>
</dbReference>
<dbReference type="InterPro" id="IPR038408">
    <property type="entry name" value="GNK2_sf"/>
</dbReference>
<evidence type="ECO:0000256" key="1">
    <source>
        <dbReference type="ARBA" id="ARBA00004613"/>
    </source>
</evidence>
<evidence type="ECO:0000259" key="7">
    <source>
        <dbReference type="PROSITE" id="PS51473"/>
    </source>
</evidence>
<dbReference type="InterPro" id="IPR002902">
    <property type="entry name" value="GNK2"/>
</dbReference>
<organism evidence="9 10">
    <name type="scientific">Prunus dulcis</name>
    <name type="common">Almond</name>
    <name type="synonym">Amygdalus dulcis</name>
    <dbReference type="NCBI Taxonomy" id="3755"/>
    <lineage>
        <taxon>Eukaryota</taxon>
        <taxon>Viridiplantae</taxon>
        <taxon>Streptophyta</taxon>
        <taxon>Embryophyta</taxon>
        <taxon>Tracheophyta</taxon>
        <taxon>Spermatophyta</taxon>
        <taxon>Magnoliopsida</taxon>
        <taxon>eudicotyledons</taxon>
        <taxon>Gunneridae</taxon>
        <taxon>Pentapetalae</taxon>
        <taxon>rosids</taxon>
        <taxon>fabids</taxon>
        <taxon>Rosales</taxon>
        <taxon>Rosaceae</taxon>
        <taxon>Amygdaloideae</taxon>
        <taxon>Amygdaleae</taxon>
        <taxon>Prunus</taxon>
    </lineage>
</organism>
<keyword evidence="11" id="KW-1185">Reference proteome</keyword>
<evidence type="ECO:0000256" key="3">
    <source>
        <dbReference type="ARBA" id="ARBA00022729"/>
    </source>
</evidence>
<evidence type="ECO:0000313" key="9">
    <source>
        <dbReference type="EMBL" id="VVA33637.1"/>
    </source>
</evidence>
<dbReference type="EMBL" id="CABIKO010000297">
    <property type="protein sequence ID" value="VVA33637.1"/>
    <property type="molecule type" value="Genomic_DNA"/>
</dbReference>
<dbReference type="Proteomes" id="UP000327085">
    <property type="component" value="Chromosome 8"/>
</dbReference>
<evidence type="ECO:0000313" key="11">
    <source>
        <dbReference type="Proteomes" id="UP001054821"/>
    </source>
</evidence>
<dbReference type="AlphaFoldDB" id="A0A5E4G1L7"/>
<keyword evidence="3 6" id="KW-0732">Signal</keyword>
<dbReference type="InterPro" id="IPR050581">
    <property type="entry name" value="CRR_secretory_protein"/>
</dbReference>